<sequence>MDRIRRHAAVTAKIKALEGRFLTDGDYISLLRMKTVTECAGYLKENTSYSKVLAEAEIHTIHRGALEGLIKQRIIENMDRIMHYYSGSYRDFIRTFYAKYEIEDLKDLAREVYNKKEIKNYEDNVFVGKFSKVEPRKVFEAKSARDIIQALSDTAFSKYLCPLLDENKGENLFRFEMALDMAYYSILRQEWDRLAPADQETIRHAFGIFGDILNIQWIYRGKKFYGIKPEILLNYTIKLYYRLNFKQIKELCYEERLSDFLDKARETEYGFLFKEDETTDIFMDRRMYRYLYFKLKSLDKNTSMNIINAVAYILLLEFEVRDIISIIEIIRYQVPEDQGKKYLIKKLSKGAI</sequence>
<dbReference type="PANTHER" id="PTHR38682:SF1">
    <property type="entry name" value="V-TYPE ATP SYNTHASE SUBUNIT C"/>
    <property type="match status" value="1"/>
</dbReference>
<keyword evidence="2" id="KW-0406">Ion transport</keyword>
<reference evidence="3 4" key="1">
    <citation type="submission" date="2021-10" db="EMBL/GenBank/DDBJ databases">
        <title>Lutispora strain m25 sp. nov., a thermophilic, non-spore-forming bacterium isolated from a lab-scale methanogenic bioreactor digesting anaerobic sludge.</title>
        <authorList>
            <person name="El Houari A."/>
            <person name="Mcdonald J."/>
        </authorList>
    </citation>
    <scope>NUCLEOTIDE SEQUENCE [LARGE SCALE GENOMIC DNA]</scope>
    <source>
        <strain evidence="4">m25</strain>
    </source>
</reference>
<dbReference type="InterPro" id="IPR050873">
    <property type="entry name" value="V-ATPase_V0D/AC39_subunit"/>
</dbReference>
<dbReference type="RefSeq" id="WP_255226741.1">
    <property type="nucleotide sequence ID" value="NZ_JAJEKE010000004.1"/>
</dbReference>
<evidence type="ECO:0000313" key="3">
    <source>
        <dbReference type="EMBL" id="MCQ1529221.1"/>
    </source>
</evidence>
<keyword evidence="1" id="KW-0813">Transport</keyword>
<protein>
    <submittedName>
        <fullName evidence="3">V-type ATPase subunit</fullName>
    </submittedName>
</protein>
<organism evidence="3 4">
    <name type="scientific">Lutispora saccharofermentans</name>
    <dbReference type="NCBI Taxonomy" id="3024236"/>
    <lineage>
        <taxon>Bacteria</taxon>
        <taxon>Bacillati</taxon>
        <taxon>Bacillota</taxon>
        <taxon>Clostridia</taxon>
        <taxon>Lutisporales</taxon>
        <taxon>Lutisporaceae</taxon>
        <taxon>Lutispora</taxon>
    </lineage>
</organism>
<dbReference type="Gene3D" id="1.10.132.50">
    <property type="entry name" value="ATP synthase (C/AC39) subunit, domain 3"/>
    <property type="match status" value="3"/>
</dbReference>
<evidence type="ECO:0000256" key="2">
    <source>
        <dbReference type="ARBA" id="ARBA00023065"/>
    </source>
</evidence>
<dbReference type="InterPro" id="IPR044911">
    <property type="entry name" value="V-type_ATPase_csu/dsu_dom_3"/>
</dbReference>
<dbReference type="EMBL" id="JAJEKE010000004">
    <property type="protein sequence ID" value="MCQ1529221.1"/>
    <property type="molecule type" value="Genomic_DNA"/>
</dbReference>
<keyword evidence="4" id="KW-1185">Reference proteome</keyword>
<gene>
    <name evidence="3" type="ORF">LJD61_06610</name>
</gene>
<dbReference type="Pfam" id="PF01992">
    <property type="entry name" value="vATP-synt_AC39"/>
    <property type="match status" value="1"/>
</dbReference>
<proteinExistence type="predicted"/>
<dbReference type="InterPro" id="IPR002843">
    <property type="entry name" value="ATPase_V0-cplx_csu/dsu"/>
</dbReference>
<accession>A0ABT1NFW0</accession>
<name>A0ABT1NFW0_9FIRM</name>
<dbReference type="InterPro" id="IPR036079">
    <property type="entry name" value="ATPase_csu/dsu_sf"/>
</dbReference>
<dbReference type="Proteomes" id="UP001651880">
    <property type="component" value="Unassembled WGS sequence"/>
</dbReference>
<dbReference type="SUPFAM" id="SSF103486">
    <property type="entry name" value="V-type ATP synthase subunit C"/>
    <property type="match status" value="1"/>
</dbReference>
<dbReference type="PANTHER" id="PTHR38682">
    <property type="entry name" value="V-TYPE ATP SYNTHASE SUBUNIT C"/>
    <property type="match status" value="1"/>
</dbReference>
<evidence type="ECO:0000313" key="4">
    <source>
        <dbReference type="Proteomes" id="UP001651880"/>
    </source>
</evidence>
<comment type="caution">
    <text evidence="3">The sequence shown here is derived from an EMBL/GenBank/DDBJ whole genome shotgun (WGS) entry which is preliminary data.</text>
</comment>
<evidence type="ECO:0000256" key="1">
    <source>
        <dbReference type="ARBA" id="ARBA00022448"/>
    </source>
</evidence>